<dbReference type="OrthoDB" id="10264376at2759"/>
<evidence type="ECO:0000256" key="5">
    <source>
        <dbReference type="PROSITE-ProRule" id="PRU00221"/>
    </source>
</evidence>
<keyword evidence="4" id="KW-0687">Ribonucleoprotein</keyword>
<dbReference type="GO" id="GO:0035861">
    <property type="term" value="C:site of double-strand break"/>
    <property type="evidence" value="ECO:0007669"/>
    <property type="project" value="TreeGrafter"/>
</dbReference>
<comment type="caution">
    <text evidence="7">The sequence shown here is derived from an EMBL/GenBank/DDBJ whole genome shotgun (WGS) entry which is preliminary data.</text>
</comment>
<evidence type="ECO:0000256" key="2">
    <source>
        <dbReference type="ARBA" id="ARBA00022737"/>
    </source>
</evidence>
<feature type="compositionally biased region" description="Acidic residues" evidence="6">
    <location>
        <begin position="1"/>
        <end position="10"/>
    </location>
</feature>
<keyword evidence="2" id="KW-0677">Repeat</keyword>
<dbReference type="InterPro" id="IPR019775">
    <property type="entry name" value="WD40_repeat_CS"/>
</dbReference>
<evidence type="ECO:0000313" key="7">
    <source>
        <dbReference type="EMBL" id="KPI84475.1"/>
    </source>
</evidence>
<sequence>MSDSDDEYDPAEIAVPAPAPTPAVEAAAEKAGPLCRADLFSISASHAAESTLASGLSPAASRNAAAQDAHRDESIDDNYRLLSGIKGRIRCLALNPAGTTLCAGSEDGQLCMWDFNVPLKSHRVAPTRVLTPFVNRISGLQPIIALTFAKDGSFFVACQDGDSPALVRASGEQLGYCAMGERGLLDVVQCRGHRAPVTCAAAHHRDAAVFLTGGQDGTVRLWNHNTFTHRSVYAIKHGSGQLTDTHVVESVTTLQHFRSGQADIFASGGQDGCVQLWDSRVKYRPGGALATVDMFAAASNGNKRVEADVFAEKHVGGLLEMQAASPSSPAASPPDHSLAVRVGSVIKTIDLRKLSSSLGASASAVVQEVASGLPFALDTTCLVLGGRDLSSMLTCTSRAGYQNVTGGHVVQYTYRGGVPPCDRTMIWRAGKPEEDVLCVCADRSRPDGCVYGGLSSGEVVVRNAFTTGKDPQPIEAWLQTRPKREWRDRAPGEKARRADDDAQLLAGLF</sequence>
<feature type="repeat" description="WD" evidence="5">
    <location>
        <begin position="190"/>
        <end position="223"/>
    </location>
</feature>
<feature type="repeat" description="WD" evidence="5">
    <location>
        <begin position="82"/>
        <end position="116"/>
    </location>
</feature>
<dbReference type="GO" id="GO:0005634">
    <property type="term" value="C:nucleus"/>
    <property type="evidence" value="ECO:0007669"/>
    <property type="project" value="TreeGrafter"/>
</dbReference>
<dbReference type="AlphaFoldDB" id="A0A0N1PBT4"/>
<dbReference type="VEuPathDB" id="TriTrypDB:Lsey_0255_0010"/>
<evidence type="ECO:0000256" key="6">
    <source>
        <dbReference type="SAM" id="MobiDB-lite"/>
    </source>
</evidence>
<dbReference type="InterPro" id="IPR051858">
    <property type="entry name" value="WD_repeat_GAD-1"/>
</dbReference>
<dbReference type="InterPro" id="IPR020472">
    <property type="entry name" value="WD40_PAC1"/>
</dbReference>
<name>A0A0N1PBT4_LEPSE</name>
<dbReference type="PRINTS" id="PR00320">
    <property type="entry name" value="GPROTEINBRPT"/>
</dbReference>
<evidence type="ECO:0000313" key="8">
    <source>
        <dbReference type="Proteomes" id="UP000038009"/>
    </source>
</evidence>
<dbReference type="EMBL" id="LJSK01000255">
    <property type="protein sequence ID" value="KPI84475.1"/>
    <property type="molecule type" value="Genomic_DNA"/>
</dbReference>
<evidence type="ECO:0000256" key="4">
    <source>
        <dbReference type="ARBA" id="ARBA00023274"/>
    </source>
</evidence>
<dbReference type="Proteomes" id="UP000038009">
    <property type="component" value="Unassembled WGS sequence"/>
</dbReference>
<reference evidence="7 8" key="1">
    <citation type="journal article" date="2015" name="PLoS Pathog.">
        <title>Leptomonas seymouri: Adaptations to the Dixenous Life Cycle Analyzed by Genome Sequencing, Transcriptome Profiling and Co-infection with Leishmania donovani.</title>
        <authorList>
            <person name="Kraeva N."/>
            <person name="Butenko A."/>
            <person name="Hlavacova J."/>
            <person name="Kostygov A."/>
            <person name="Myskova J."/>
            <person name="Grybchuk D."/>
            <person name="Lestinova T."/>
            <person name="Votypka J."/>
            <person name="Volf P."/>
            <person name="Opperdoes F."/>
            <person name="Flegontov P."/>
            <person name="Lukes J."/>
            <person name="Yurchenko V."/>
        </authorList>
    </citation>
    <scope>NUCLEOTIDE SEQUENCE [LARGE SCALE GENOMIC DNA]</scope>
    <source>
        <strain evidence="7 8">ATCC 30220</strain>
    </source>
</reference>
<keyword evidence="1 5" id="KW-0853">WD repeat</keyword>
<dbReference type="GO" id="GO:1990904">
    <property type="term" value="C:ribonucleoprotein complex"/>
    <property type="evidence" value="ECO:0007669"/>
    <property type="project" value="UniProtKB-KW"/>
</dbReference>
<dbReference type="Gene3D" id="2.130.10.10">
    <property type="entry name" value="YVTN repeat-like/Quinoprotein amine dehydrogenase"/>
    <property type="match status" value="1"/>
</dbReference>
<dbReference type="PROSITE" id="PS50294">
    <property type="entry name" value="WD_REPEATS_REGION"/>
    <property type="match status" value="2"/>
</dbReference>
<dbReference type="InterPro" id="IPR036322">
    <property type="entry name" value="WD40_repeat_dom_sf"/>
</dbReference>
<feature type="compositionally biased region" description="Low complexity" evidence="6">
    <location>
        <begin position="11"/>
        <end position="25"/>
    </location>
</feature>
<dbReference type="InterPro" id="IPR015943">
    <property type="entry name" value="WD40/YVTN_repeat-like_dom_sf"/>
</dbReference>
<dbReference type="OMA" id="WDSRVKY"/>
<proteinExistence type="predicted"/>
<evidence type="ECO:0000256" key="1">
    <source>
        <dbReference type="ARBA" id="ARBA00022574"/>
    </source>
</evidence>
<dbReference type="PROSITE" id="PS50082">
    <property type="entry name" value="WD_REPEATS_2"/>
    <property type="match status" value="2"/>
</dbReference>
<keyword evidence="8" id="KW-1185">Reference proteome</keyword>
<gene>
    <name evidence="7" type="ORF">ABL78_6463</name>
</gene>
<dbReference type="SMART" id="SM00320">
    <property type="entry name" value="WD40"/>
    <property type="match status" value="3"/>
</dbReference>
<protein>
    <submittedName>
        <fullName evidence="7">Uncharacterized protein</fullName>
    </submittedName>
</protein>
<dbReference type="SUPFAM" id="SSF50978">
    <property type="entry name" value="WD40 repeat-like"/>
    <property type="match status" value="1"/>
</dbReference>
<dbReference type="FunFam" id="2.130.10.10:FF:002242">
    <property type="entry name" value="Uncharacterized protein"/>
    <property type="match status" value="1"/>
</dbReference>
<dbReference type="PANTHER" id="PTHR16017:SF0">
    <property type="entry name" value="WD REPEAT-CONTAINING PROTEIN 70"/>
    <property type="match status" value="1"/>
</dbReference>
<dbReference type="PANTHER" id="PTHR16017">
    <property type="entry name" value="GASTRULATION DEFECTIVE PROTEIN 1-RELATED"/>
    <property type="match status" value="1"/>
</dbReference>
<dbReference type="GO" id="GO:0005840">
    <property type="term" value="C:ribosome"/>
    <property type="evidence" value="ECO:0007669"/>
    <property type="project" value="UniProtKB-KW"/>
</dbReference>
<organism evidence="7 8">
    <name type="scientific">Leptomonas seymouri</name>
    <dbReference type="NCBI Taxonomy" id="5684"/>
    <lineage>
        <taxon>Eukaryota</taxon>
        <taxon>Discoba</taxon>
        <taxon>Euglenozoa</taxon>
        <taxon>Kinetoplastea</taxon>
        <taxon>Metakinetoplastina</taxon>
        <taxon>Trypanosomatida</taxon>
        <taxon>Trypanosomatidae</taxon>
        <taxon>Leishmaniinae</taxon>
        <taxon>Leptomonas</taxon>
    </lineage>
</organism>
<evidence type="ECO:0000256" key="3">
    <source>
        <dbReference type="ARBA" id="ARBA00022980"/>
    </source>
</evidence>
<dbReference type="Pfam" id="PF00400">
    <property type="entry name" value="WD40"/>
    <property type="match status" value="3"/>
</dbReference>
<dbReference type="InterPro" id="IPR001680">
    <property type="entry name" value="WD40_rpt"/>
</dbReference>
<feature type="region of interest" description="Disordered" evidence="6">
    <location>
        <begin position="1"/>
        <end position="25"/>
    </location>
</feature>
<keyword evidence="3" id="KW-0689">Ribosomal protein</keyword>
<dbReference type="PROSITE" id="PS00678">
    <property type="entry name" value="WD_REPEATS_1"/>
    <property type="match status" value="1"/>
</dbReference>
<accession>A0A0N1PBT4</accession>